<dbReference type="InterPro" id="IPR001296">
    <property type="entry name" value="Glyco_trans_1"/>
</dbReference>
<keyword evidence="5" id="KW-1185">Reference proteome</keyword>
<dbReference type="CDD" id="cd03809">
    <property type="entry name" value="GT4_MtfB-like"/>
    <property type="match status" value="1"/>
</dbReference>
<dbReference type="Proteomes" id="UP001203342">
    <property type="component" value="Unassembled WGS sequence"/>
</dbReference>
<dbReference type="InterPro" id="IPR028098">
    <property type="entry name" value="Glyco_trans_4-like_N"/>
</dbReference>
<feature type="domain" description="Glycosyltransferase subfamily 4-like N-terminal" evidence="3">
    <location>
        <begin position="20"/>
        <end position="173"/>
    </location>
</feature>
<keyword evidence="1" id="KW-0808">Transferase</keyword>
<feature type="domain" description="Glycosyl transferase family 1" evidence="2">
    <location>
        <begin position="181"/>
        <end position="338"/>
    </location>
</feature>
<protein>
    <submittedName>
        <fullName evidence="4">Glycosyltransferase family 4 protein</fullName>
    </submittedName>
</protein>
<sequence length="369" mass="43622">MNDKIKIFVDCHVFDHGYQGTRTYIEGLYREMIKLNPNMEFYFAACDVKNLKQCFGTPENVVYLKYRTKSKFLRLLFDAPRLISQSKIDYAHFQYIVPPFKRCKYIVTIHDVLFIDFKEYFSFKNRLINTILYYISSKVSDIVLTVSNYSKERIQTHFNIHKIAVTPNAVSEEFFLDLDKEEIKKELLKKYKLDKYIIYVSRWELRKNQELLLNSFIHLKLYQDYKLVFIGDVSTRNENFDTIYNKLPNQIKEKICFLKKTSHSDLVKLVQGAKVSVYPSKAEGFGIPVLESVAAKVPTLISNKTAMSDFDFLSEYSFDPYNQKEFDELLIKTINSYEKIDLTALMETCRKRYSWKFAAKILSNKITDF</sequence>
<dbReference type="PANTHER" id="PTHR46401:SF2">
    <property type="entry name" value="GLYCOSYLTRANSFERASE WBBK-RELATED"/>
    <property type="match status" value="1"/>
</dbReference>
<accession>A0ABT0TF14</accession>
<dbReference type="EMBL" id="JAMLJN010000002">
    <property type="protein sequence ID" value="MCL9769479.1"/>
    <property type="molecule type" value="Genomic_DNA"/>
</dbReference>
<reference evidence="4 5" key="1">
    <citation type="submission" date="2022-05" db="EMBL/GenBank/DDBJ databases">
        <title>Flavobacterium sp., isolated from activated sludge.</title>
        <authorList>
            <person name="Ran Q."/>
        </authorList>
    </citation>
    <scope>NUCLEOTIDE SEQUENCE [LARGE SCALE GENOMIC DNA]</scope>
    <source>
        <strain evidence="4 5">HXWNR69</strain>
    </source>
</reference>
<comment type="caution">
    <text evidence="4">The sequence shown here is derived from an EMBL/GenBank/DDBJ whole genome shotgun (WGS) entry which is preliminary data.</text>
</comment>
<dbReference type="Gene3D" id="3.40.50.2000">
    <property type="entry name" value="Glycogen Phosphorylase B"/>
    <property type="match status" value="2"/>
</dbReference>
<evidence type="ECO:0000259" key="2">
    <source>
        <dbReference type="Pfam" id="PF00534"/>
    </source>
</evidence>
<dbReference type="Pfam" id="PF00534">
    <property type="entry name" value="Glycos_transf_1"/>
    <property type="match status" value="1"/>
</dbReference>
<organism evidence="4 5">
    <name type="scientific">Flavobacterium fragile</name>
    <dbReference type="NCBI Taxonomy" id="2949085"/>
    <lineage>
        <taxon>Bacteria</taxon>
        <taxon>Pseudomonadati</taxon>
        <taxon>Bacteroidota</taxon>
        <taxon>Flavobacteriia</taxon>
        <taxon>Flavobacteriales</taxon>
        <taxon>Flavobacteriaceae</taxon>
        <taxon>Flavobacterium</taxon>
    </lineage>
</organism>
<evidence type="ECO:0000313" key="5">
    <source>
        <dbReference type="Proteomes" id="UP001203342"/>
    </source>
</evidence>
<evidence type="ECO:0000259" key="3">
    <source>
        <dbReference type="Pfam" id="PF13439"/>
    </source>
</evidence>
<dbReference type="RefSeq" id="WP_250580344.1">
    <property type="nucleotide sequence ID" value="NZ_JAMLJN010000002.1"/>
</dbReference>
<evidence type="ECO:0000256" key="1">
    <source>
        <dbReference type="ARBA" id="ARBA00022679"/>
    </source>
</evidence>
<dbReference type="SUPFAM" id="SSF53756">
    <property type="entry name" value="UDP-Glycosyltransferase/glycogen phosphorylase"/>
    <property type="match status" value="1"/>
</dbReference>
<name>A0ABT0TF14_9FLAO</name>
<evidence type="ECO:0000313" key="4">
    <source>
        <dbReference type="EMBL" id="MCL9769479.1"/>
    </source>
</evidence>
<dbReference type="PANTHER" id="PTHR46401">
    <property type="entry name" value="GLYCOSYLTRANSFERASE WBBK-RELATED"/>
    <property type="match status" value="1"/>
</dbReference>
<gene>
    <name evidence="4" type="ORF">NAT47_03530</name>
</gene>
<dbReference type="Pfam" id="PF13439">
    <property type="entry name" value="Glyco_transf_4"/>
    <property type="match status" value="1"/>
</dbReference>
<proteinExistence type="predicted"/>